<name>C7NHD4_KYTSD</name>
<feature type="domain" description="ABC transmembrane type-1" evidence="9">
    <location>
        <begin position="134"/>
        <end position="335"/>
    </location>
</feature>
<feature type="compositionally biased region" description="Basic and acidic residues" evidence="8">
    <location>
        <begin position="1"/>
        <end position="10"/>
    </location>
</feature>
<evidence type="ECO:0000256" key="7">
    <source>
        <dbReference type="RuleBase" id="RU363032"/>
    </source>
</evidence>
<evidence type="ECO:0000313" key="10">
    <source>
        <dbReference type="EMBL" id="ACV06291.1"/>
    </source>
</evidence>
<evidence type="ECO:0000256" key="3">
    <source>
        <dbReference type="ARBA" id="ARBA00022475"/>
    </source>
</evidence>
<keyword evidence="2 7" id="KW-0813">Transport</keyword>
<evidence type="ECO:0000259" key="9">
    <source>
        <dbReference type="PROSITE" id="PS50928"/>
    </source>
</evidence>
<proteinExistence type="inferred from homology"/>
<feature type="region of interest" description="Disordered" evidence="8">
    <location>
        <begin position="1"/>
        <end position="57"/>
    </location>
</feature>
<dbReference type="InterPro" id="IPR000515">
    <property type="entry name" value="MetI-like"/>
</dbReference>
<dbReference type="PROSITE" id="PS50928">
    <property type="entry name" value="ABC_TM1"/>
    <property type="match status" value="1"/>
</dbReference>
<feature type="transmembrane region" description="Helical" evidence="7">
    <location>
        <begin position="174"/>
        <end position="196"/>
    </location>
</feature>
<dbReference type="RefSeq" id="WP_015779236.1">
    <property type="nucleotide sequence ID" value="NC_013169.1"/>
</dbReference>
<feature type="compositionally biased region" description="Basic and acidic residues" evidence="8">
    <location>
        <begin position="19"/>
        <end position="28"/>
    </location>
</feature>
<keyword evidence="11" id="KW-1185">Reference proteome</keyword>
<dbReference type="Pfam" id="PF12911">
    <property type="entry name" value="OppC_N"/>
    <property type="match status" value="1"/>
</dbReference>
<sequence length="347" mass="37241">MTERNQHEAQLEAEEFDLEHERASRVDSDQLSADPAQNERTDGGAPADDPNANVGKPRSLAQDAAADLIRNPMFIISLVLMLLMMVMALFPGIFTSVDPQAQNIMDSLEPARDGHPLGFDQQGHDIFARVVHGARASISVGVLTTLGVVLLGGAIGAIAGYFGGWIDAVLSRILDTFLAIPLLLAGIVVMSMVEHIDLPGLGWLGRNIPTVALMLVIFGWTSVARIMRGAVLQAKQADYVTAARSMGASTWRIITTHIIPNAIAPVIVIATISLGMFIVSEATLSYLGIGLDTEATVSWGGDISNAQRVLRTHPMIMFWPSLALSVCVLSFMLLGDAVRDALDPKLR</sequence>
<dbReference type="STRING" id="478801.Ksed_12590"/>
<dbReference type="PANTHER" id="PTHR43386">
    <property type="entry name" value="OLIGOPEPTIDE TRANSPORT SYSTEM PERMEASE PROTEIN APPC"/>
    <property type="match status" value="1"/>
</dbReference>
<keyword evidence="3" id="KW-1003">Cell membrane</keyword>
<evidence type="ECO:0000256" key="8">
    <source>
        <dbReference type="SAM" id="MobiDB-lite"/>
    </source>
</evidence>
<protein>
    <submittedName>
        <fullName evidence="10">ABC-type dipeptide/oligopeptide/nickel transport system, permease component</fullName>
    </submittedName>
</protein>
<feature type="transmembrane region" description="Helical" evidence="7">
    <location>
        <begin position="74"/>
        <end position="94"/>
    </location>
</feature>
<dbReference type="SUPFAM" id="SSF161098">
    <property type="entry name" value="MetI-like"/>
    <property type="match status" value="1"/>
</dbReference>
<dbReference type="InterPro" id="IPR035906">
    <property type="entry name" value="MetI-like_sf"/>
</dbReference>
<dbReference type="CDD" id="cd06261">
    <property type="entry name" value="TM_PBP2"/>
    <property type="match status" value="1"/>
</dbReference>
<keyword evidence="5 7" id="KW-1133">Transmembrane helix</keyword>
<dbReference type="InterPro" id="IPR050366">
    <property type="entry name" value="BP-dependent_transpt_permease"/>
</dbReference>
<evidence type="ECO:0000256" key="4">
    <source>
        <dbReference type="ARBA" id="ARBA00022692"/>
    </source>
</evidence>
<evidence type="ECO:0000256" key="6">
    <source>
        <dbReference type="ARBA" id="ARBA00023136"/>
    </source>
</evidence>
<dbReference type="KEGG" id="kse:Ksed_12590"/>
<dbReference type="HOGENOM" id="CLU_028518_1_4_11"/>
<organism evidence="10 11">
    <name type="scientific">Kytococcus sedentarius (strain ATCC 14392 / DSM 20547 / JCM 11482 / CCUG 33030 / NBRC 15357 / NCTC 11040 / CCM 314 / 541)</name>
    <name type="common">Micrococcus sedentarius</name>
    <dbReference type="NCBI Taxonomy" id="478801"/>
    <lineage>
        <taxon>Bacteria</taxon>
        <taxon>Bacillati</taxon>
        <taxon>Actinomycetota</taxon>
        <taxon>Actinomycetes</taxon>
        <taxon>Micrococcales</taxon>
        <taxon>Kytococcaceae</taxon>
        <taxon>Kytococcus</taxon>
    </lineage>
</organism>
<dbReference type="PANTHER" id="PTHR43386:SF6">
    <property type="entry name" value="ABC TRANSPORTER PERMEASE PROTEIN"/>
    <property type="match status" value="1"/>
</dbReference>
<dbReference type="Gene3D" id="1.10.3720.10">
    <property type="entry name" value="MetI-like"/>
    <property type="match status" value="1"/>
</dbReference>
<accession>C7NHD4</accession>
<feature type="transmembrane region" description="Helical" evidence="7">
    <location>
        <begin position="138"/>
        <end position="162"/>
    </location>
</feature>
<dbReference type="Proteomes" id="UP000006666">
    <property type="component" value="Chromosome"/>
</dbReference>
<dbReference type="eggNOG" id="COG1173">
    <property type="taxonomic scope" value="Bacteria"/>
</dbReference>
<evidence type="ECO:0000256" key="5">
    <source>
        <dbReference type="ARBA" id="ARBA00022989"/>
    </source>
</evidence>
<comment type="subcellular location">
    <subcellularLocation>
        <location evidence="1 7">Cell membrane</location>
        <topology evidence="1 7">Multi-pass membrane protein</topology>
    </subcellularLocation>
</comment>
<evidence type="ECO:0000313" key="11">
    <source>
        <dbReference type="Proteomes" id="UP000006666"/>
    </source>
</evidence>
<reference evidence="10 11" key="1">
    <citation type="journal article" date="2009" name="Stand. Genomic Sci.">
        <title>Complete genome sequence of Kytococcus sedentarius type strain (541).</title>
        <authorList>
            <person name="Sims D."/>
            <person name="Brettin T."/>
            <person name="Detter J.C."/>
            <person name="Han C."/>
            <person name="Lapidus A."/>
            <person name="Copeland A."/>
            <person name="Glavina Del Rio T."/>
            <person name="Nolan M."/>
            <person name="Chen F."/>
            <person name="Lucas S."/>
            <person name="Tice H."/>
            <person name="Cheng J.F."/>
            <person name="Bruce D."/>
            <person name="Goodwin L."/>
            <person name="Pitluck S."/>
            <person name="Ovchinnikova G."/>
            <person name="Pati A."/>
            <person name="Ivanova N."/>
            <person name="Mavrommatis K."/>
            <person name="Chen A."/>
            <person name="Palaniappan K."/>
            <person name="D'haeseleer P."/>
            <person name="Chain P."/>
            <person name="Bristow J."/>
            <person name="Eisen J.A."/>
            <person name="Markowitz V."/>
            <person name="Hugenholtz P."/>
            <person name="Schneider S."/>
            <person name="Goker M."/>
            <person name="Pukall R."/>
            <person name="Kyrpides N.C."/>
            <person name="Klenk H.P."/>
        </authorList>
    </citation>
    <scope>NUCLEOTIDE SEQUENCE [LARGE SCALE GENOMIC DNA]</scope>
    <source>
        <strain evidence="11">ATCC 14392 / DSM 20547 / JCM 11482 / CCUG 33030 / NBRC 15357 / NCTC 11040 / CCM 314 / 541</strain>
    </source>
</reference>
<comment type="similarity">
    <text evidence="7">Belongs to the binding-protein-dependent transport system permease family.</text>
</comment>
<dbReference type="Pfam" id="PF00528">
    <property type="entry name" value="BPD_transp_1"/>
    <property type="match status" value="1"/>
</dbReference>
<keyword evidence="4 7" id="KW-0812">Transmembrane</keyword>
<evidence type="ECO:0000256" key="1">
    <source>
        <dbReference type="ARBA" id="ARBA00004651"/>
    </source>
</evidence>
<feature type="transmembrane region" description="Helical" evidence="7">
    <location>
        <begin position="316"/>
        <end position="338"/>
    </location>
</feature>
<dbReference type="GO" id="GO:0055085">
    <property type="term" value="P:transmembrane transport"/>
    <property type="evidence" value="ECO:0007669"/>
    <property type="project" value="InterPro"/>
</dbReference>
<dbReference type="AlphaFoldDB" id="C7NHD4"/>
<dbReference type="InterPro" id="IPR025966">
    <property type="entry name" value="OppC_N"/>
</dbReference>
<keyword evidence="6 7" id="KW-0472">Membrane</keyword>
<feature type="transmembrane region" description="Helical" evidence="7">
    <location>
        <begin position="208"/>
        <end position="227"/>
    </location>
</feature>
<gene>
    <name evidence="10" type="ordered locus">Ksed_12590</name>
</gene>
<feature type="transmembrane region" description="Helical" evidence="7">
    <location>
        <begin position="258"/>
        <end position="279"/>
    </location>
</feature>
<dbReference type="GO" id="GO:0005886">
    <property type="term" value="C:plasma membrane"/>
    <property type="evidence" value="ECO:0007669"/>
    <property type="project" value="UniProtKB-SubCell"/>
</dbReference>
<dbReference type="EMBL" id="CP001686">
    <property type="protein sequence ID" value="ACV06291.1"/>
    <property type="molecule type" value="Genomic_DNA"/>
</dbReference>
<evidence type="ECO:0000256" key="2">
    <source>
        <dbReference type="ARBA" id="ARBA00022448"/>
    </source>
</evidence>